<dbReference type="AlphaFoldDB" id="A0AAN8ILB9"/>
<organism evidence="2 3">
    <name type="scientific">Knufia fluminis</name>
    <dbReference type="NCBI Taxonomy" id="191047"/>
    <lineage>
        <taxon>Eukaryota</taxon>
        <taxon>Fungi</taxon>
        <taxon>Dikarya</taxon>
        <taxon>Ascomycota</taxon>
        <taxon>Pezizomycotina</taxon>
        <taxon>Eurotiomycetes</taxon>
        <taxon>Chaetothyriomycetidae</taxon>
        <taxon>Chaetothyriales</taxon>
        <taxon>Trichomeriaceae</taxon>
        <taxon>Knufia</taxon>
    </lineage>
</organism>
<reference evidence="2 3" key="1">
    <citation type="submission" date="2022-12" db="EMBL/GenBank/DDBJ databases">
        <title>Genomic features and morphological characterization of a novel Knufia sp. strain isolated from spacecraft assembly facility.</title>
        <authorList>
            <person name="Teixeira M."/>
            <person name="Chander A.M."/>
            <person name="Stajich J.E."/>
            <person name="Venkateswaran K."/>
        </authorList>
    </citation>
    <scope>NUCLEOTIDE SEQUENCE [LARGE SCALE GENOMIC DNA]</scope>
    <source>
        <strain evidence="2 3">FJI-L2-BK-P2</strain>
    </source>
</reference>
<feature type="region of interest" description="Disordered" evidence="1">
    <location>
        <begin position="247"/>
        <end position="274"/>
    </location>
</feature>
<dbReference type="Proteomes" id="UP001316803">
    <property type="component" value="Unassembled WGS sequence"/>
</dbReference>
<feature type="compositionally biased region" description="Basic and acidic residues" evidence="1">
    <location>
        <begin position="247"/>
        <end position="257"/>
    </location>
</feature>
<accession>A0AAN8ILB9</accession>
<dbReference type="EMBL" id="JAKLMC020000017">
    <property type="protein sequence ID" value="KAK5952072.1"/>
    <property type="molecule type" value="Genomic_DNA"/>
</dbReference>
<name>A0AAN8ILB9_9EURO</name>
<protein>
    <submittedName>
        <fullName evidence="2">Uncharacterized protein</fullName>
    </submittedName>
</protein>
<evidence type="ECO:0000256" key="1">
    <source>
        <dbReference type="SAM" id="MobiDB-lite"/>
    </source>
</evidence>
<keyword evidence="3" id="KW-1185">Reference proteome</keyword>
<proteinExistence type="predicted"/>
<comment type="caution">
    <text evidence="2">The sequence shown here is derived from an EMBL/GenBank/DDBJ whole genome shotgun (WGS) entry which is preliminary data.</text>
</comment>
<gene>
    <name evidence="2" type="ORF">OHC33_006959</name>
</gene>
<evidence type="ECO:0000313" key="2">
    <source>
        <dbReference type="EMBL" id="KAK5952072.1"/>
    </source>
</evidence>
<sequence>MSDGTIPTMQVTPGYAACSSTQHDQDHVTSPILSILLTIKGYYFHKIAKFSFLHYPNDFHSYGKKKNSIYGALILRSEHFEDTAKVLDSCIYIISCNGRQPALRYNAYRPEKAKQTGSLAVSRFSSRVYIKIHNPATCKCLAEGKIDVQIQQPCLAEEQNPNKLAKPGANIFASLYFLRPDGTMRNALGQVITVEDKDGVQHAYISGDRTKLGDIVAIGSTGGPGGDTKDEDDMFMKILDWPAEMMDRGSGDEEVQVRRTHSYPDLLPPNDTNR</sequence>
<evidence type="ECO:0000313" key="3">
    <source>
        <dbReference type="Proteomes" id="UP001316803"/>
    </source>
</evidence>